<sequence>MTTNMPLNEAAEFSILLVDDDLQIVDLLNQAARHEFPQCQFIHRATVEEAITYLDTITGWGPRLALLDIDLKTDKTGLDLLTWIRGHEKYRLLPVVVLSVIHEEETVRKAYARGANIFTNKPFSYEEWKAYVRYLRTYWFTTASTPKLWFDKPTSALTD</sequence>
<proteinExistence type="predicted"/>
<protein>
    <submittedName>
        <fullName evidence="3">Response regulator</fullName>
    </submittedName>
</protein>
<reference evidence="4" key="1">
    <citation type="journal article" date="2019" name="Int. J. Syst. Evol. Microbiol.">
        <title>The Global Catalogue of Microorganisms (GCM) 10K type strain sequencing project: providing services to taxonomists for standard genome sequencing and annotation.</title>
        <authorList>
            <consortium name="The Broad Institute Genomics Platform"/>
            <consortium name="The Broad Institute Genome Sequencing Center for Infectious Disease"/>
            <person name="Wu L."/>
            <person name="Ma J."/>
        </authorList>
    </citation>
    <scope>NUCLEOTIDE SEQUENCE [LARGE SCALE GENOMIC DNA]</scope>
    <source>
        <strain evidence="4">CCUG 55608</strain>
    </source>
</reference>
<accession>A0ABW3QGY6</accession>
<dbReference type="Pfam" id="PF00072">
    <property type="entry name" value="Response_reg"/>
    <property type="match status" value="1"/>
</dbReference>
<name>A0ABW3QGY6_9BACT</name>
<feature type="modified residue" description="4-aspartylphosphate" evidence="1">
    <location>
        <position position="68"/>
    </location>
</feature>
<gene>
    <name evidence="3" type="ORF">ACFQ4C_12990</name>
</gene>
<evidence type="ECO:0000313" key="4">
    <source>
        <dbReference type="Proteomes" id="UP001597116"/>
    </source>
</evidence>
<dbReference type="Proteomes" id="UP001597116">
    <property type="component" value="Unassembled WGS sequence"/>
</dbReference>
<organism evidence="3 4">
    <name type="scientific">Larkinella insperata</name>
    <dbReference type="NCBI Taxonomy" id="332158"/>
    <lineage>
        <taxon>Bacteria</taxon>
        <taxon>Pseudomonadati</taxon>
        <taxon>Bacteroidota</taxon>
        <taxon>Cytophagia</taxon>
        <taxon>Cytophagales</taxon>
        <taxon>Spirosomataceae</taxon>
        <taxon>Larkinella</taxon>
    </lineage>
</organism>
<dbReference type="Gene3D" id="3.40.50.2300">
    <property type="match status" value="1"/>
</dbReference>
<feature type="domain" description="Response regulatory" evidence="2">
    <location>
        <begin position="14"/>
        <end position="136"/>
    </location>
</feature>
<evidence type="ECO:0000313" key="3">
    <source>
        <dbReference type="EMBL" id="MFD1142036.1"/>
    </source>
</evidence>
<dbReference type="InterPro" id="IPR052893">
    <property type="entry name" value="TCS_response_regulator"/>
</dbReference>
<dbReference type="PANTHER" id="PTHR44520:SF1">
    <property type="entry name" value="TWO-COMPONENT SYSTEM REGULATORY PROTEIN"/>
    <property type="match status" value="1"/>
</dbReference>
<comment type="caution">
    <text evidence="3">The sequence shown here is derived from an EMBL/GenBank/DDBJ whole genome shotgun (WGS) entry which is preliminary data.</text>
</comment>
<keyword evidence="4" id="KW-1185">Reference proteome</keyword>
<evidence type="ECO:0000259" key="2">
    <source>
        <dbReference type="PROSITE" id="PS50110"/>
    </source>
</evidence>
<evidence type="ECO:0000256" key="1">
    <source>
        <dbReference type="PROSITE-ProRule" id="PRU00169"/>
    </source>
</evidence>
<dbReference type="RefSeq" id="WP_265992539.1">
    <property type="nucleotide sequence ID" value="NZ_CP110973.1"/>
</dbReference>
<keyword evidence="1" id="KW-0597">Phosphoprotein</keyword>
<dbReference type="PANTHER" id="PTHR44520">
    <property type="entry name" value="RESPONSE REGULATOR RCP1-RELATED"/>
    <property type="match status" value="1"/>
</dbReference>
<dbReference type="EMBL" id="JBHTLP010000008">
    <property type="protein sequence ID" value="MFD1142036.1"/>
    <property type="molecule type" value="Genomic_DNA"/>
</dbReference>
<dbReference type="SMART" id="SM00448">
    <property type="entry name" value="REC"/>
    <property type="match status" value="1"/>
</dbReference>
<dbReference type="InterPro" id="IPR011006">
    <property type="entry name" value="CheY-like_superfamily"/>
</dbReference>
<dbReference type="PROSITE" id="PS50110">
    <property type="entry name" value="RESPONSE_REGULATORY"/>
    <property type="match status" value="1"/>
</dbReference>
<dbReference type="SUPFAM" id="SSF52172">
    <property type="entry name" value="CheY-like"/>
    <property type="match status" value="1"/>
</dbReference>
<dbReference type="InterPro" id="IPR001789">
    <property type="entry name" value="Sig_transdc_resp-reg_receiver"/>
</dbReference>